<evidence type="ECO:0000256" key="1">
    <source>
        <dbReference type="SAM" id="MobiDB-lite"/>
    </source>
</evidence>
<sequence>MHQHPAVQRANNRGDQSQRFIDDAHFSGVKAHTTNQKGGGQAHGEGITQLIKDDEQQNQPGVVTTEEIA</sequence>
<dbReference type="AlphaFoldDB" id="A0A645DD27"/>
<feature type="compositionally biased region" description="Polar residues" evidence="1">
    <location>
        <begin position="9"/>
        <end position="19"/>
    </location>
</feature>
<gene>
    <name evidence="2" type="ORF">SDC9_134390</name>
</gene>
<name>A0A645DD27_9ZZZZ</name>
<proteinExistence type="predicted"/>
<evidence type="ECO:0000313" key="2">
    <source>
        <dbReference type="EMBL" id="MPM87294.1"/>
    </source>
</evidence>
<reference evidence="2" key="1">
    <citation type="submission" date="2019-08" db="EMBL/GenBank/DDBJ databases">
        <authorList>
            <person name="Kucharzyk K."/>
            <person name="Murdoch R.W."/>
            <person name="Higgins S."/>
            <person name="Loffler F."/>
        </authorList>
    </citation>
    <scope>NUCLEOTIDE SEQUENCE</scope>
</reference>
<feature type="region of interest" description="Disordered" evidence="1">
    <location>
        <begin position="1"/>
        <end position="46"/>
    </location>
</feature>
<dbReference type="EMBL" id="VSSQ01035145">
    <property type="protein sequence ID" value="MPM87294.1"/>
    <property type="molecule type" value="Genomic_DNA"/>
</dbReference>
<protein>
    <submittedName>
        <fullName evidence="2">Uncharacterized protein</fullName>
    </submittedName>
</protein>
<comment type="caution">
    <text evidence="2">The sequence shown here is derived from an EMBL/GenBank/DDBJ whole genome shotgun (WGS) entry which is preliminary data.</text>
</comment>
<organism evidence="2">
    <name type="scientific">bioreactor metagenome</name>
    <dbReference type="NCBI Taxonomy" id="1076179"/>
    <lineage>
        <taxon>unclassified sequences</taxon>
        <taxon>metagenomes</taxon>
        <taxon>ecological metagenomes</taxon>
    </lineage>
</organism>
<accession>A0A645DD27</accession>